<dbReference type="eggNOG" id="KOG3923">
    <property type="taxonomic scope" value="Eukaryota"/>
</dbReference>
<evidence type="ECO:0000256" key="3">
    <source>
        <dbReference type="ARBA" id="ARBA00022630"/>
    </source>
</evidence>
<dbReference type="RefSeq" id="XP_007830664.1">
    <property type="nucleotide sequence ID" value="XM_007832473.1"/>
</dbReference>
<evidence type="ECO:0000313" key="9">
    <source>
        <dbReference type="Proteomes" id="UP000030651"/>
    </source>
</evidence>
<dbReference type="SUPFAM" id="SSF51971">
    <property type="entry name" value="Nucleotide-binding domain"/>
    <property type="match status" value="1"/>
</dbReference>
<keyword evidence="3" id="KW-0285">Flavoprotein</keyword>
<dbReference type="Proteomes" id="UP000030651">
    <property type="component" value="Unassembled WGS sequence"/>
</dbReference>
<accession>W3XK77</accession>
<feature type="binding site" evidence="6">
    <location>
        <position position="326"/>
    </location>
    <ligand>
        <name>D-dopa</name>
        <dbReference type="ChEBI" id="CHEBI:149689"/>
    </ligand>
</feature>
<gene>
    <name evidence="8" type="ORF">PFICI_03892</name>
</gene>
<dbReference type="GO" id="GO:0071949">
    <property type="term" value="F:FAD binding"/>
    <property type="evidence" value="ECO:0007669"/>
    <property type="project" value="InterPro"/>
</dbReference>
<evidence type="ECO:0000259" key="7">
    <source>
        <dbReference type="Pfam" id="PF01266"/>
    </source>
</evidence>
<dbReference type="InterPro" id="IPR006076">
    <property type="entry name" value="FAD-dep_OxRdtase"/>
</dbReference>
<dbReference type="PANTHER" id="PTHR11530:SF16">
    <property type="entry name" value="D-AMINO ACID OXIDASE (AFU_ORTHOLOGUE AFUA_5G11290)"/>
    <property type="match status" value="1"/>
</dbReference>
<keyword evidence="4 6" id="KW-0274">FAD</keyword>
<protein>
    <recommendedName>
        <fullName evidence="7">FAD dependent oxidoreductase domain-containing protein</fullName>
    </recommendedName>
</protein>
<dbReference type="GeneID" id="19268905"/>
<comment type="similarity">
    <text evidence="2">Belongs to the DAMOX/DASOX family.</text>
</comment>
<dbReference type="GO" id="GO:0019478">
    <property type="term" value="P:D-amino acid catabolic process"/>
    <property type="evidence" value="ECO:0007669"/>
    <property type="project" value="TreeGrafter"/>
</dbReference>
<evidence type="ECO:0000256" key="6">
    <source>
        <dbReference type="PIRSR" id="PIRSR000189-1"/>
    </source>
</evidence>
<dbReference type="InParanoid" id="W3XK77"/>
<evidence type="ECO:0000313" key="8">
    <source>
        <dbReference type="EMBL" id="ETS85867.1"/>
    </source>
</evidence>
<dbReference type="SUPFAM" id="SSF54373">
    <property type="entry name" value="FAD-linked reductases, C-terminal domain"/>
    <property type="match status" value="1"/>
</dbReference>
<evidence type="ECO:0000256" key="4">
    <source>
        <dbReference type="ARBA" id="ARBA00022827"/>
    </source>
</evidence>
<sequence>MAHQFVVLGAGVTGLSTALELKNRHPNSSVIIAAQYFPGDRHPTYASPVAGANWLSVALDSGRQETWDEITFQRLTKLARQSQETGVERMEIRAIYDREPKDADVLSVATGKIWYEQLVGGLRRLSEDALPAGAVFGYDTDTFVINTQIYLPWLQTTSRKANIQMHRRIYSDIQELFSDYPSASAYFNCTGLGSAGLKGVQDANVYPTKGQVLLVESPKVPLKRMYFRSPRRVDNDTTYVFPRGPHGGVVLGGCRLDNSWSGDIDPHLAEDIKKRCCELAPELGRPDDLKVLYHAVGLRPSRVGGARIERQVINGKQVIHNYGAGGAGYQASW</sequence>
<dbReference type="Gene3D" id="3.40.50.720">
    <property type="entry name" value="NAD(P)-binding Rossmann-like Domain"/>
    <property type="match status" value="1"/>
</dbReference>
<dbReference type="OMA" id="NIRWHYE"/>
<dbReference type="HOGENOM" id="CLU_034311_1_0_1"/>
<dbReference type="KEGG" id="pfy:PFICI_03892"/>
<feature type="binding site" evidence="6">
    <location>
        <position position="190"/>
    </location>
    <ligand>
        <name>FAD</name>
        <dbReference type="ChEBI" id="CHEBI:57692"/>
    </ligand>
</feature>
<reference evidence="9" key="1">
    <citation type="journal article" date="2015" name="BMC Genomics">
        <title>Genomic and transcriptomic analysis of the endophytic fungus Pestalotiopsis fici reveals its lifestyle and high potential for synthesis of natural products.</title>
        <authorList>
            <person name="Wang X."/>
            <person name="Zhang X."/>
            <person name="Liu L."/>
            <person name="Xiang M."/>
            <person name="Wang W."/>
            <person name="Sun X."/>
            <person name="Che Y."/>
            <person name="Guo L."/>
            <person name="Liu G."/>
            <person name="Guo L."/>
            <person name="Wang C."/>
            <person name="Yin W.B."/>
            <person name="Stadler M."/>
            <person name="Zhang X."/>
            <person name="Liu X."/>
        </authorList>
    </citation>
    <scope>NUCLEOTIDE SEQUENCE [LARGE SCALE GENOMIC DNA]</scope>
    <source>
        <strain evidence="9">W106-1 / CGMCC3.15140</strain>
    </source>
</reference>
<proteinExistence type="inferred from homology"/>
<organism evidence="8 9">
    <name type="scientific">Pestalotiopsis fici (strain W106-1 / CGMCC3.15140)</name>
    <dbReference type="NCBI Taxonomy" id="1229662"/>
    <lineage>
        <taxon>Eukaryota</taxon>
        <taxon>Fungi</taxon>
        <taxon>Dikarya</taxon>
        <taxon>Ascomycota</taxon>
        <taxon>Pezizomycotina</taxon>
        <taxon>Sordariomycetes</taxon>
        <taxon>Xylariomycetidae</taxon>
        <taxon>Amphisphaeriales</taxon>
        <taxon>Sporocadaceae</taxon>
        <taxon>Pestalotiopsis</taxon>
    </lineage>
</organism>
<dbReference type="OrthoDB" id="2015447at2759"/>
<dbReference type="AlphaFoldDB" id="W3XK77"/>
<feature type="binding site" evidence="6">
    <location>
        <position position="299"/>
    </location>
    <ligand>
        <name>D-dopa</name>
        <dbReference type="ChEBI" id="CHEBI:149689"/>
    </ligand>
</feature>
<dbReference type="Pfam" id="PF01266">
    <property type="entry name" value="DAO"/>
    <property type="match status" value="1"/>
</dbReference>
<dbReference type="STRING" id="1229662.W3XK77"/>
<evidence type="ECO:0000256" key="2">
    <source>
        <dbReference type="ARBA" id="ARBA00006730"/>
    </source>
</evidence>
<feature type="domain" description="FAD dependent oxidoreductase" evidence="7">
    <location>
        <begin position="5"/>
        <end position="333"/>
    </location>
</feature>
<comment type="cofactor">
    <cofactor evidence="1 6">
        <name>FAD</name>
        <dbReference type="ChEBI" id="CHEBI:57692"/>
    </cofactor>
</comment>
<evidence type="ECO:0000256" key="5">
    <source>
        <dbReference type="ARBA" id="ARBA00023002"/>
    </source>
</evidence>
<evidence type="ECO:0000256" key="1">
    <source>
        <dbReference type="ARBA" id="ARBA00001974"/>
    </source>
</evidence>
<dbReference type="GO" id="GO:0003884">
    <property type="term" value="F:D-amino-acid oxidase activity"/>
    <property type="evidence" value="ECO:0007669"/>
    <property type="project" value="InterPro"/>
</dbReference>
<dbReference type="PANTHER" id="PTHR11530">
    <property type="entry name" value="D-AMINO ACID OXIDASE"/>
    <property type="match status" value="1"/>
</dbReference>
<dbReference type="EMBL" id="KI912110">
    <property type="protein sequence ID" value="ETS85867.1"/>
    <property type="molecule type" value="Genomic_DNA"/>
</dbReference>
<keyword evidence="5" id="KW-0560">Oxidoreductase</keyword>
<keyword evidence="9" id="KW-1185">Reference proteome</keyword>
<dbReference type="PIRSF" id="PIRSF000189">
    <property type="entry name" value="D-aa_oxidase"/>
    <property type="match status" value="1"/>
</dbReference>
<dbReference type="Gene3D" id="3.30.9.10">
    <property type="entry name" value="D-Amino Acid Oxidase, subunit A, domain 2"/>
    <property type="match status" value="1"/>
</dbReference>
<dbReference type="InterPro" id="IPR023209">
    <property type="entry name" value="DAO"/>
</dbReference>
<dbReference type="GO" id="GO:0005737">
    <property type="term" value="C:cytoplasm"/>
    <property type="evidence" value="ECO:0007669"/>
    <property type="project" value="TreeGrafter"/>
</dbReference>
<feature type="binding site" evidence="6">
    <location>
        <position position="239"/>
    </location>
    <ligand>
        <name>D-dopa</name>
        <dbReference type="ChEBI" id="CHEBI:149689"/>
    </ligand>
</feature>
<name>W3XK77_PESFW</name>